<dbReference type="InterPro" id="IPR049870">
    <property type="entry name" value="BvgS-like_periplasmic1"/>
</dbReference>
<dbReference type="Gene3D" id="1.20.120.160">
    <property type="entry name" value="HPT domain"/>
    <property type="match status" value="1"/>
</dbReference>
<gene>
    <name evidence="23" type="ORF">SJS82_03450</name>
</gene>
<keyword evidence="12" id="KW-0067">ATP-binding</keyword>
<dbReference type="InterPro" id="IPR005467">
    <property type="entry name" value="His_kinase_dom"/>
</dbReference>
<dbReference type="CDD" id="cd16922">
    <property type="entry name" value="HATPase_EvgS-ArcB-TorS-like"/>
    <property type="match status" value="1"/>
</dbReference>
<dbReference type="SUPFAM" id="SSF53850">
    <property type="entry name" value="Periplasmic binding protein-like II"/>
    <property type="match status" value="2"/>
</dbReference>
<evidence type="ECO:0000256" key="3">
    <source>
        <dbReference type="ARBA" id="ARBA00012438"/>
    </source>
</evidence>
<dbReference type="InterPro" id="IPR036890">
    <property type="entry name" value="HATPase_C_sf"/>
</dbReference>
<dbReference type="CDD" id="cd00082">
    <property type="entry name" value="HisKA"/>
    <property type="match status" value="1"/>
</dbReference>
<comment type="catalytic activity">
    <reaction evidence="1">
        <text>ATP + protein L-histidine = ADP + protein N-phospho-L-histidine.</text>
        <dbReference type="EC" id="2.7.13.3"/>
    </reaction>
</comment>
<dbReference type="InterPro" id="IPR004358">
    <property type="entry name" value="Sig_transdc_His_kin-like_C"/>
</dbReference>
<dbReference type="SMART" id="SM00387">
    <property type="entry name" value="HATPase_c"/>
    <property type="match status" value="1"/>
</dbReference>
<dbReference type="SUPFAM" id="SSF55874">
    <property type="entry name" value="ATPase domain of HSP90 chaperone/DNA topoisomerase II/histidine kinase"/>
    <property type="match status" value="1"/>
</dbReference>
<dbReference type="PANTHER" id="PTHR43047">
    <property type="entry name" value="TWO-COMPONENT HISTIDINE PROTEIN KINASE"/>
    <property type="match status" value="1"/>
</dbReference>
<dbReference type="CDD" id="cd13707">
    <property type="entry name" value="PBP2_BvgS_D2"/>
    <property type="match status" value="1"/>
</dbReference>
<dbReference type="EC" id="2.7.13.3" evidence="3"/>
<keyword evidence="10" id="KW-0547">Nucleotide-binding</keyword>
<dbReference type="InterPro" id="IPR036641">
    <property type="entry name" value="HPT_dom_sf"/>
</dbReference>
<evidence type="ECO:0000256" key="2">
    <source>
        <dbReference type="ARBA" id="ARBA00004429"/>
    </source>
</evidence>
<dbReference type="Pfam" id="PF00497">
    <property type="entry name" value="SBP_bac_3"/>
    <property type="match status" value="1"/>
</dbReference>
<dbReference type="PRINTS" id="PR00344">
    <property type="entry name" value="BCTRLSENSOR"/>
</dbReference>
<dbReference type="SUPFAM" id="SSF47384">
    <property type="entry name" value="Homodimeric domain of signal transducing histidine kinase"/>
    <property type="match status" value="1"/>
</dbReference>
<reference evidence="23" key="1">
    <citation type="submission" date="2023-11" db="EMBL/GenBank/DDBJ databases">
        <title>WGS of Aeromonas in Northern Israel.</title>
        <authorList>
            <person name="Hershko Y."/>
        </authorList>
    </citation>
    <scope>NUCLEOTIDE SEQUENCE</scope>
    <source>
        <strain evidence="23">02297</strain>
    </source>
</reference>
<dbReference type="Pfam" id="PF00072">
    <property type="entry name" value="Response_reg"/>
    <property type="match status" value="1"/>
</dbReference>
<evidence type="ECO:0000256" key="10">
    <source>
        <dbReference type="ARBA" id="ARBA00022741"/>
    </source>
</evidence>
<evidence type="ECO:0000256" key="17">
    <source>
        <dbReference type="PROSITE-ProRule" id="PRU00169"/>
    </source>
</evidence>
<evidence type="ECO:0000256" key="13">
    <source>
        <dbReference type="ARBA" id="ARBA00022989"/>
    </source>
</evidence>
<evidence type="ECO:0000259" key="22">
    <source>
        <dbReference type="PROSITE" id="PS50894"/>
    </source>
</evidence>
<dbReference type="Gene3D" id="3.30.450.20">
    <property type="entry name" value="PAS domain"/>
    <property type="match status" value="1"/>
</dbReference>
<evidence type="ECO:0000256" key="6">
    <source>
        <dbReference type="ARBA" id="ARBA00022553"/>
    </source>
</evidence>
<keyword evidence="11" id="KW-0418">Kinase</keyword>
<dbReference type="InterPro" id="IPR036097">
    <property type="entry name" value="HisK_dim/P_sf"/>
</dbReference>
<dbReference type="Gene3D" id="1.10.287.130">
    <property type="match status" value="1"/>
</dbReference>
<keyword evidence="7" id="KW-0808">Transferase</keyword>
<dbReference type="Proteomes" id="UP001285835">
    <property type="component" value="Unassembled WGS sequence"/>
</dbReference>
<dbReference type="InterPro" id="IPR003594">
    <property type="entry name" value="HATPase_dom"/>
</dbReference>
<organism evidence="23 24">
    <name type="scientific">Aeromonas media</name>
    <dbReference type="NCBI Taxonomy" id="651"/>
    <lineage>
        <taxon>Bacteria</taxon>
        <taxon>Pseudomonadati</taxon>
        <taxon>Pseudomonadota</taxon>
        <taxon>Gammaproteobacteria</taxon>
        <taxon>Aeromonadales</taxon>
        <taxon>Aeromonadaceae</taxon>
        <taxon>Aeromonas</taxon>
    </lineage>
</organism>
<evidence type="ECO:0000256" key="16">
    <source>
        <dbReference type="PROSITE-ProRule" id="PRU00110"/>
    </source>
</evidence>
<proteinExistence type="predicted"/>
<dbReference type="SMART" id="SM00062">
    <property type="entry name" value="PBPb"/>
    <property type="match status" value="2"/>
</dbReference>
<accession>A0AAP6G9A1</accession>
<evidence type="ECO:0000313" key="24">
    <source>
        <dbReference type="Proteomes" id="UP001285835"/>
    </source>
</evidence>
<keyword evidence="14" id="KW-0902">Two-component regulatory system</keyword>
<dbReference type="SMART" id="SM00388">
    <property type="entry name" value="HisKA"/>
    <property type="match status" value="1"/>
</dbReference>
<dbReference type="SUPFAM" id="SSF52172">
    <property type="entry name" value="CheY-like"/>
    <property type="match status" value="1"/>
</dbReference>
<dbReference type="GO" id="GO:0000155">
    <property type="term" value="F:phosphorelay sensor kinase activity"/>
    <property type="evidence" value="ECO:0007669"/>
    <property type="project" value="InterPro"/>
</dbReference>
<evidence type="ECO:0000313" key="23">
    <source>
        <dbReference type="EMBL" id="MDX7920986.1"/>
    </source>
</evidence>
<dbReference type="Pfam" id="PF02518">
    <property type="entry name" value="HATPase_c"/>
    <property type="match status" value="1"/>
</dbReference>
<evidence type="ECO:0000256" key="18">
    <source>
        <dbReference type="SAM" id="SignalP"/>
    </source>
</evidence>
<dbReference type="CDD" id="cd00088">
    <property type="entry name" value="HPT"/>
    <property type="match status" value="1"/>
</dbReference>
<dbReference type="SMART" id="SM00073">
    <property type="entry name" value="HPT"/>
    <property type="match status" value="1"/>
</dbReference>
<keyword evidence="15" id="KW-0472">Membrane</keyword>
<feature type="domain" description="HPt" evidence="22">
    <location>
        <begin position="1098"/>
        <end position="1192"/>
    </location>
</feature>
<evidence type="ECO:0000256" key="14">
    <source>
        <dbReference type="ARBA" id="ARBA00023012"/>
    </source>
</evidence>
<comment type="caution">
    <text evidence="23">The sequence shown here is derived from an EMBL/GenBank/DDBJ whole genome shotgun (WGS) entry which is preliminary data.</text>
</comment>
<dbReference type="GO" id="GO:0005886">
    <property type="term" value="C:plasma membrane"/>
    <property type="evidence" value="ECO:0007669"/>
    <property type="project" value="UniProtKB-SubCell"/>
</dbReference>
<dbReference type="InterPro" id="IPR001789">
    <property type="entry name" value="Sig_transdc_resp-reg_receiver"/>
</dbReference>
<dbReference type="InterPro" id="IPR000014">
    <property type="entry name" value="PAS"/>
</dbReference>
<dbReference type="AlphaFoldDB" id="A0AAP6G9A1"/>
<sequence>MKSLLLFLVLLCAWPLSANAQEEPLLQVYSRDGGEYLDASPLPLHGEEWRWLQERERLILGVPRPDNPPMDITLRANAYEGVTADIVGMLTHLLHIEILVKGYPSRAAAIEALKRGEIDMLSASNAYEQEQQLLLTDKYIEDDPAIYKNIAIREREIKSVAVPEYYLPYTDIMRYLSDYKIKIYPSRYSALSAVAYGQVDAVMVDMISGNFIVNKFYQSSIQLLKPLYIDTAGFAFALNPKERRLKRIMDIALGEILESKRAEVAKRWNGGGLSIGASKIDLSREQWEWLAKREKIRIAVNSGIPPLSFYDITGTMHGVVADLLQVMRAKLGVELEIVPIRTPEQMTQLLDSGQVDAGVLSPSAERRNRYLFSRAFVLDPLSYVVGLRHRKAPPESLLKTGTVAMVRGFISTQAIEAEYGKLTTRQFDTIEDAMRCVAAEVCDVTILPLRVAKYYVNSKFPDSLLITGELFDSIPIGAAFAVTPAYPILRDILDKVITIIPPDELEGLSNRWRVNVKQESVSWQELIQEFGVFIALILLLTLWVGLWGLSLRKQIRERRLVEGALSTQLKFIADLVDGTPHPIYARDLNGILVLCNSSYASFLGEPKTALLGTGLDDARTRWPFLAPLHGDLALSRDSRRAQEGDHRLSLPTGGVDVYHWVQPYYDLDGNVQGGVGGWIDVSERVRLLDELAVASQEAQEANRAKSTFLATMSHEIRTPMNAIIGLLELALKRGRLHEEDQASLAIAHGSARDLLSLIGDILDISKIESGRFELAPEPHDIVTLTESVVTVFNALARQKNLRLELVTGNPSWVQIDGLCYKQILSNLISNAIKYTERGSVTVTLVSWVSDGWCTVQLTILDTGIGIDRAEQARLFEPFSQASQPEKIQQSGTGLGLMISRSLCEAMGGSLQLESAPGQGTRVSVEMKLPVADAVTMPSEPVQDPVVEQGRRLKIMVVDDHPANRLLVSQQLAYLGHDATAVESGEEALRLLAGARVDVIMTDFNMPGMNGFELARQCRELERVHGWQRTLILGLTADARQEQINEGQAAGMDDCLFKPVGLEALDHCLRRHMQREEQTDIAACMEEIRKYLGPLTAHQSTLMVPLLAEFVRASDDDISGLQRAAEEGHVGQFIDRIHRLKGGARIMGTMKLVATCSEIESLELEQARLPEALARLQREYEVVRLAATQLQVMDGQG</sequence>
<dbReference type="InterPro" id="IPR003661">
    <property type="entry name" value="HisK_dim/P_dom"/>
</dbReference>
<dbReference type="GO" id="GO:0005524">
    <property type="term" value="F:ATP binding"/>
    <property type="evidence" value="ECO:0007669"/>
    <property type="project" value="UniProtKB-KW"/>
</dbReference>
<evidence type="ECO:0000256" key="4">
    <source>
        <dbReference type="ARBA" id="ARBA00022475"/>
    </source>
</evidence>
<feature type="chain" id="PRO_5042833597" description="histidine kinase" evidence="18">
    <location>
        <begin position="21"/>
        <end position="1196"/>
    </location>
</feature>
<evidence type="ECO:0000256" key="9">
    <source>
        <dbReference type="ARBA" id="ARBA00022729"/>
    </source>
</evidence>
<feature type="modified residue" description="Phosphohistidine" evidence="16">
    <location>
        <position position="1137"/>
    </location>
</feature>
<dbReference type="GO" id="GO:0009927">
    <property type="term" value="F:histidine phosphotransfer kinase activity"/>
    <property type="evidence" value="ECO:0007669"/>
    <property type="project" value="TreeGrafter"/>
</dbReference>
<dbReference type="InterPro" id="IPR001638">
    <property type="entry name" value="Solute-binding_3/MltF_N"/>
</dbReference>
<evidence type="ECO:0000259" key="20">
    <source>
        <dbReference type="PROSITE" id="PS50110"/>
    </source>
</evidence>
<comment type="subcellular location">
    <subcellularLocation>
        <location evidence="2">Cell inner membrane</location>
        <topology evidence="2">Multi-pass membrane protein</topology>
    </subcellularLocation>
</comment>
<evidence type="ECO:0000256" key="7">
    <source>
        <dbReference type="ARBA" id="ARBA00022679"/>
    </source>
</evidence>
<keyword evidence="4" id="KW-1003">Cell membrane</keyword>
<keyword evidence="9 18" id="KW-0732">Signal</keyword>
<dbReference type="InterPro" id="IPR011006">
    <property type="entry name" value="CheY-like_superfamily"/>
</dbReference>
<dbReference type="Gene3D" id="3.40.190.10">
    <property type="entry name" value="Periplasmic binding protein-like II"/>
    <property type="match status" value="4"/>
</dbReference>
<dbReference type="SUPFAM" id="SSF47226">
    <property type="entry name" value="Histidine-containing phosphotransfer domain, HPT domain"/>
    <property type="match status" value="1"/>
</dbReference>
<dbReference type="CDD" id="cd13705">
    <property type="entry name" value="PBP2_BvgS_D1"/>
    <property type="match status" value="1"/>
</dbReference>
<dbReference type="PROSITE" id="PS50110">
    <property type="entry name" value="RESPONSE_REGULATORY"/>
    <property type="match status" value="1"/>
</dbReference>
<dbReference type="InterPro" id="IPR035965">
    <property type="entry name" value="PAS-like_dom_sf"/>
</dbReference>
<feature type="domain" description="Histidine kinase" evidence="19">
    <location>
        <begin position="711"/>
        <end position="930"/>
    </location>
</feature>
<dbReference type="PROSITE" id="PS50894">
    <property type="entry name" value="HPT"/>
    <property type="match status" value="1"/>
</dbReference>
<evidence type="ECO:0000259" key="19">
    <source>
        <dbReference type="PROSITE" id="PS50109"/>
    </source>
</evidence>
<dbReference type="Gene3D" id="3.30.565.10">
    <property type="entry name" value="Histidine kinase-like ATPase, C-terminal domain"/>
    <property type="match status" value="1"/>
</dbReference>
<feature type="modified residue" description="4-aspartylphosphate" evidence="17">
    <location>
        <position position="1002"/>
    </location>
</feature>
<dbReference type="Pfam" id="PF00512">
    <property type="entry name" value="HisKA"/>
    <property type="match status" value="1"/>
</dbReference>
<dbReference type="RefSeq" id="WP_319916394.1">
    <property type="nucleotide sequence ID" value="NZ_JAWZXF010000004.1"/>
</dbReference>
<dbReference type="InterPro" id="IPR049871">
    <property type="entry name" value="BvgS-like_periplasmic2"/>
</dbReference>
<evidence type="ECO:0000256" key="5">
    <source>
        <dbReference type="ARBA" id="ARBA00022519"/>
    </source>
</evidence>
<feature type="domain" description="PAS" evidence="21">
    <location>
        <begin position="568"/>
        <end position="612"/>
    </location>
</feature>
<dbReference type="EMBL" id="JAWZXF010000004">
    <property type="protein sequence ID" value="MDX7920986.1"/>
    <property type="molecule type" value="Genomic_DNA"/>
</dbReference>
<protein>
    <recommendedName>
        <fullName evidence="3">histidine kinase</fullName>
        <ecNumber evidence="3">2.7.13.3</ecNumber>
    </recommendedName>
</protein>
<keyword evidence="5" id="KW-0997">Cell inner membrane</keyword>
<evidence type="ECO:0000259" key="21">
    <source>
        <dbReference type="PROSITE" id="PS50112"/>
    </source>
</evidence>
<name>A0AAP6G9A1_AERME</name>
<dbReference type="Gene3D" id="3.40.50.2300">
    <property type="match status" value="1"/>
</dbReference>
<dbReference type="CDD" id="cd17546">
    <property type="entry name" value="REC_hyHK_CKI1_RcsC-like"/>
    <property type="match status" value="1"/>
</dbReference>
<keyword evidence="13" id="KW-1133">Transmembrane helix</keyword>
<dbReference type="Pfam" id="PF01627">
    <property type="entry name" value="Hpt"/>
    <property type="match status" value="1"/>
</dbReference>
<keyword evidence="6 17" id="KW-0597">Phosphoprotein</keyword>
<evidence type="ECO:0000256" key="15">
    <source>
        <dbReference type="ARBA" id="ARBA00023136"/>
    </source>
</evidence>
<feature type="signal peptide" evidence="18">
    <location>
        <begin position="1"/>
        <end position="20"/>
    </location>
</feature>
<dbReference type="PROSITE" id="PS50109">
    <property type="entry name" value="HIS_KIN"/>
    <property type="match status" value="1"/>
</dbReference>
<dbReference type="SUPFAM" id="SSF55785">
    <property type="entry name" value="PYP-like sensor domain (PAS domain)"/>
    <property type="match status" value="1"/>
</dbReference>
<keyword evidence="8" id="KW-0812">Transmembrane</keyword>
<dbReference type="SMART" id="SM00448">
    <property type="entry name" value="REC"/>
    <property type="match status" value="1"/>
</dbReference>
<evidence type="ECO:0000256" key="1">
    <source>
        <dbReference type="ARBA" id="ARBA00000085"/>
    </source>
</evidence>
<evidence type="ECO:0000256" key="12">
    <source>
        <dbReference type="ARBA" id="ARBA00022840"/>
    </source>
</evidence>
<evidence type="ECO:0000256" key="8">
    <source>
        <dbReference type="ARBA" id="ARBA00022692"/>
    </source>
</evidence>
<feature type="domain" description="Response regulatory" evidence="20">
    <location>
        <begin position="953"/>
        <end position="1072"/>
    </location>
</feature>
<dbReference type="PROSITE" id="PS50112">
    <property type="entry name" value="PAS"/>
    <property type="match status" value="1"/>
</dbReference>
<dbReference type="InterPro" id="IPR008207">
    <property type="entry name" value="Sig_transdc_His_kin_Hpt_dom"/>
</dbReference>
<evidence type="ECO:0000256" key="11">
    <source>
        <dbReference type="ARBA" id="ARBA00022777"/>
    </source>
</evidence>
<dbReference type="PANTHER" id="PTHR43047:SF72">
    <property type="entry name" value="OSMOSENSING HISTIDINE PROTEIN KINASE SLN1"/>
    <property type="match status" value="1"/>
</dbReference>